<dbReference type="Pfam" id="PF09851">
    <property type="entry name" value="SHOCT"/>
    <property type="match status" value="1"/>
</dbReference>
<evidence type="ECO:0000313" key="5">
    <source>
        <dbReference type="Proteomes" id="UP000017746"/>
    </source>
</evidence>
<evidence type="ECO:0000256" key="1">
    <source>
        <dbReference type="SAM" id="MobiDB-lite"/>
    </source>
</evidence>
<feature type="domain" description="SHOCT" evidence="2">
    <location>
        <begin position="208"/>
        <end position="235"/>
    </location>
</feature>
<reference evidence="4 5" key="1">
    <citation type="journal article" date="2014" name="J. Biotechnol.">
        <title>Complete genome sequence of the actinobacterium Actinoplanes friuliensis HAG 010964, producer of the lipopeptide antibiotic friulimycin.</title>
        <authorList>
            <person name="Ruckert C."/>
            <person name="Szczepanowski R."/>
            <person name="Albersmeier A."/>
            <person name="Goesmann A."/>
            <person name="Fischer N."/>
            <person name="Steinkamper A."/>
            <person name="Puhler A."/>
            <person name="Biener R."/>
            <person name="Schwartz D."/>
            <person name="Kalinowski J."/>
        </authorList>
    </citation>
    <scope>NUCLEOTIDE SEQUENCE [LARGE SCALE GENOMIC DNA]</scope>
    <source>
        <strain evidence="4 5">DSM 7358</strain>
    </source>
</reference>
<dbReference type="InterPro" id="IPR039519">
    <property type="entry name" value="YokE-like_PH"/>
</dbReference>
<dbReference type="HOGENOM" id="CLU_071531_0_0_11"/>
<feature type="domain" description="YokE-like PH" evidence="3">
    <location>
        <begin position="79"/>
        <end position="166"/>
    </location>
</feature>
<dbReference type="Pfam" id="PF14470">
    <property type="entry name" value="bPH_3"/>
    <property type="match status" value="1"/>
</dbReference>
<dbReference type="RefSeq" id="WP_023363786.1">
    <property type="nucleotide sequence ID" value="NC_022657.1"/>
</dbReference>
<feature type="region of interest" description="Disordered" evidence="1">
    <location>
        <begin position="176"/>
        <end position="202"/>
    </location>
</feature>
<evidence type="ECO:0000259" key="3">
    <source>
        <dbReference type="Pfam" id="PF14470"/>
    </source>
</evidence>
<protein>
    <recommendedName>
        <fullName evidence="6">SHOCT domain-containing protein</fullName>
    </recommendedName>
</protein>
<sequence>MDDFLQVGLGSYRLRLYPQDRQCWEDFVILGDTFLITLPEVHNMADTPLRPDIAAAKAQMPSSLGTGREVKNLEGYLWEGETVERMVGGQYGKGTGLLVVTDRRLLFVVHGMMSQQSEDFPIERISSIQWSAGMVLGAITIFASGNKAEIKNVEKNAGKALVDMVRDRVNSKGAFSAGPIAAPPAPAPTSAPAAPAASSATEKEDIIDRIRRLGELHASGILTDEEFTSKKTDLLGRL</sequence>
<name>U5W5K0_9ACTN</name>
<keyword evidence="5" id="KW-1185">Reference proteome</keyword>
<evidence type="ECO:0000259" key="2">
    <source>
        <dbReference type="Pfam" id="PF09851"/>
    </source>
</evidence>
<organism evidence="4 5">
    <name type="scientific">Actinoplanes friuliensis DSM 7358</name>
    <dbReference type="NCBI Taxonomy" id="1246995"/>
    <lineage>
        <taxon>Bacteria</taxon>
        <taxon>Bacillati</taxon>
        <taxon>Actinomycetota</taxon>
        <taxon>Actinomycetes</taxon>
        <taxon>Micromonosporales</taxon>
        <taxon>Micromonosporaceae</taxon>
        <taxon>Actinoplanes</taxon>
    </lineage>
</organism>
<proteinExistence type="predicted"/>
<dbReference type="KEGG" id="afs:AFR_24650"/>
<gene>
    <name evidence="4" type="ORF">AFR_24650</name>
</gene>
<dbReference type="PATRIC" id="fig|1246995.3.peg.4994"/>
<accession>U5W5K0</accession>
<dbReference type="AlphaFoldDB" id="U5W5K0"/>
<dbReference type="InterPro" id="IPR018649">
    <property type="entry name" value="SHOCT"/>
</dbReference>
<dbReference type="Proteomes" id="UP000017746">
    <property type="component" value="Chromosome"/>
</dbReference>
<dbReference type="eggNOG" id="ENOG5030KE1">
    <property type="taxonomic scope" value="Bacteria"/>
</dbReference>
<evidence type="ECO:0008006" key="6">
    <source>
        <dbReference type="Google" id="ProtNLM"/>
    </source>
</evidence>
<feature type="compositionally biased region" description="Low complexity" evidence="1">
    <location>
        <begin position="190"/>
        <end position="200"/>
    </location>
</feature>
<dbReference type="EMBL" id="CP006272">
    <property type="protein sequence ID" value="AGZ43196.1"/>
    <property type="molecule type" value="Genomic_DNA"/>
</dbReference>
<evidence type="ECO:0000313" key="4">
    <source>
        <dbReference type="EMBL" id="AGZ43196.1"/>
    </source>
</evidence>